<evidence type="ECO:0000256" key="1">
    <source>
        <dbReference type="SAM" id="MobiDB-lite"/>
    </source>
</evidence>
<protein>
    <recommendedName>
        <fullName evidence="4">PiggyBac transposable element-derived protein domain-containing protein</fullName>
    </recommendedName>
</protein>
<evidence type="ECO:0000313" key="3">
    <source>
        <dbReference type="Proteomes" id="UP001176961"/>
    </source>
</evidence>
<organism evidence="2 3">
    <name type="scientific">Cylicocyclus nassatus</name>
    <name type="common">Nematode worm</name>
    <dbReference type="NCBI Taxonomy" id="53992"/>
    <lineage>
        <taxon>Eukaryota</taxon>
        <taxon>Metazoa</taxon>
        <taxon>Ecdysozoa</taxon>
        <taxon>Nematoda</taxon>
        <taxon>Chromadorea</taxon>
        <taxon>Rhabditida</taxon>
        <taxon>Rhabditina</taxon>
        <taxon>Rhabditomorpha</taxon>
        <taxon>Strongyloidea</taxon>
        <taxon>Strongylidae</taxon>
        <taxon>Cylicocyclus</taxon>
    </lineage>
</organism>
<name>A0AA36H0U3_CYLNA</name>
<evidence type="ECO:0000313" key="2">
    <source>
        <dbReference type="EMBL" id="CAJ0601710.1"/>
    </source>
</evidence>
<sequence length="200" mass="22609">MPTIGAGVDAELETPLQDEREALGCMITIYRKQYSQRPRKSIRKGARDSDFNPVEDSIIIIVSKLVTTSVAYNDIDELNESFDDLLLDSDAETPDGADGDNMSPAVVPDTDESDSDISEDDNDEDAENTWIDGAEKHDRWRFTEHVGADPEVDICEMPLQFYELFFSEELLAMVAEQTKVYGQEKHHKWNHTDSDELVDC</sequence>
<evidence type="ECO:0008006" key="4">
    <source>
        <dbReference type="Google" id="ProtNLM"/>
    </source>
</evidence>
<dbReference type="AlphaFoldDB" id="A0AA36H0U3"/>
<reference evidence="2" key="1">
    <citation type="submission" date="2023-07" db="EMBL/GenBank/DDBJ databases">
        <authorList>
            <consortium name="CYATHOMIX"/>
        </authorList>
    </citation>
    <scope>NUCLEOTIDE SEQUENCE</scope>
    <source>
        <strain evidence="2">N/A</strain>
    </source>
</reference>
<accession>A0AA36H0U3</accession>
<dbReference type="EMBL" id="CATQJL010000305">
    <property type="protein sequence ID" value="CAJ0601710.1"/>
    <property type="molecule type" value="Genomic_DNA"/>
</dbReference>
<comment type="caution">
    <text evidence="2">The sequence shown here is derived from an EMBL/GenBank/DDBJ whole genome shotgun (WGS) entry which is preliminary data.</text>
</comment>
<gene>
    <name evidence="2" type="ORF">CYNAS_LOCUS13693</name>
</gene>
<dbReference type="Proteomes" id="UP001176961">
    <property type="component" value="Unassembled WGS sequence"/>
</dbReference>
<feature type="compositionally biased region" description="Acidic residues" evidence="1">
    <location>
        <begin position="88"/>
        <end position="98"/>
    </location>
</feature>
<proteinExistence type="predicted"/>
<keyword evidence="3" id="KW-1185">Reference proteome</keyword>
<feature type="compositionally biased region" description="Acidic residues" evidence="1">
    <location>
        <begin position="109"/>
        <end position="127"/>
    </location>
</feature>
<feature type="region of interest" description="Disordered" evidence="1">
    <location>
        <begin position="88"/>
        <end position="132"/>
    </location>
</feature>